<organism evidence="1 2">
    <name type="scientific">Mycena pura</name>
    <dbReference type="NCBI Taxonomy" id="153505"/>
    <lineage>
        <taxon>Eukaryota</taxon>
        <taxon>Fungi</taxon>
        <taxon>Dikarya</taxon>
        <taxon>Basidiomycota</taxon>
        <taxon>Agaricomycotina</taxon>
        <taxon>Agaricomycetes</taxon>
        <taxon>Agaricomycetidae</taxon>
        <taxon>Agaricales</taxon>
        <taxon>Marasmiineae</taxon>
        <taxon>Mycenaceae</taxon>
        <taxon>Mycena</taxon>
    </lineage>
</organism>
<reference evidence="1" key="1">
    <citation type="submission" date="2023-03" db="EMBL/GenBank/DDBJ databases">
        <title>Massive genome expansion in bonnet fungi (Mycena s.s.) driven by repeated elements and novel gene families across ecological guilds.</title>
        <authorList>
            <consortium name="Lawrence Berkeley National Laboratory"/>
            <person name="Harder C.B."/>
            <person name="Miyauchi S."/>
            <person name="Viragh M."/>
            <person name="Kuo A."/>
            <person name="Thoen E."/>
            <person name="Andreopoulos B."/>
            <person name="Lu D."/>
            <person name="Skrede I."/>
            <person name="Drula E."/>
            <person name="Henrissat B."/>
            <person name="Morin E."/>
            <person name="Kohler A."/>
            <person name="Barry K."/>
            <person name="LaButti K."/>
            <person name="Morin E."/>
            <person name="Salamov A."/>
            <person name="Lipzen A."/>
            <person name="Mereny Z."/>
            <person name="Hegedus B."/>
            <person name="Baldrian P."/>
            <person name="Stursova M."/>
            <person name="Weitz H."/>
            <person name="Taylor A."/>
            <person name="Grigoriev I.V."/>
            <person name="Nagy L.G."/>
            <person name="Martin F."/>
            <person name="Kauserud H."/>
        </authorList>
    </citation>
    <scope>NUCLEOTIDE SEQUENCE</scope>
    <source>
        <strain evidence="1">9144</strain>
    </source>
</reference>
<dbReference type="Proteomes" id="UP001219525">
    <property type="component" value="Unassembled WGS sequence"/>
</dbReference>
<comment type="caution">
    <text evidence="1">The sequence shown here is derived from an EMBL/GenBank/DDBJ whole genome shotgun (WGS) entry which is preliminary data.</text>
</comment>
<dbReference type="EMBL" id="JARJCW010000034">
    <property type="protein sequence ID" value="KAJ7208356.1"/>
    <property type="molecule type" value="Genomic_DNA"/>
</dbReference>
<evidence type="ECO:0000313" key="2">
    <source>
        <dbReference type="Proteomes" id="UP001219525"/>
    </source>
</evidence>
<dbReference type="AlphaFoldDB" id="A0AAD6YC38"/>
<name>A0AAD6YC38_9AGAR</name>
<dbReference type="SUPFAM" id="SSF52047">
    <property type="entry name" value="RNI-like"/>
    <property type="match status" value="1"/>
</dbReference>
<evidence type="ECO:0000313" key="1">
    <source>
        <dbReference type="EMBL" id="KAJ7208356.1"/>
    </source>
</evidence>
<dbReference type="InterPro" id="IPR032675">
    <property type="entry name" value="LRR_dom_sf"/>
</dbReference>
<accession>A0AAD6YC38</accession>
<protein>
    <recommendedName>
        <fullName evidence="3">F-box domain-containing protein</fullName>
    </recommendedName>
</protein>
<proteinExistence type="predicted"/>
<keyword evidence="2" id="KW-1185">Reference proteome</keyword>
<dbReference type="Gene3D" id="3.80.10.10">
    <property type="entry name" value="Ribonuclease Inhibitor"/>
    <property type="match status" value="1"/>
</dbReference>
<gene>
    <name evidence="1" type="ORF">GGX14DRAFT_634097</name>
</gene>
<sequence>MAIVCENSKHRNGGTTSIDSITELRGHDTSADQRAALAKLEAEIVQFKTYAEGHLAALEEKRRSILHCLDGVVYPILTLPTEITSKIFMQCLPDHGRVRPSPRRAPLVLTRICGQWRAIALSTGELWSSLDVDIGVLWPGRDDLLRSWFPRAKDYPLSLTIRRSKYGQTYTGSLSAHVAAIIPKLRRLEAKVSDGQFRNLVPLGTSLPLLRSFAATLSSENLQNILHSAPNLRELRARLPAPNFHVASKSLLSLDIAEEIYSIDAFLGILENCPLLSHLKISVRVDRDHNKPTPITYPYLRSLTFTQTYGERALDFVTLPNLTHLGGIYDMTPDIFQPFLSRSSCVIKYFACSSHPAPEYMEPALRMFPWLETLQLTVPGEVVTLTPVLLWLDPDRMLAPQLRHITIEFHPIERTDFSLIVDVLKRRRDLQSLRVIGAEPAEEEDTYPWWLPGPTAAAELLALRALGVNFSANIWMYYHEGTPSVEVWPNSEKVDPYEDFELRL</sequence>
<evidence type="ECO:0008006" key="3">
    <source>
        <dbReference type="Google" id="ProtNLM"/>
    </source>
</evidence>